<dbReference type="Gene3D" id="3.10.350.10">
    <property type="entry name" value="LysM domain"/>
    <property type="match status" value="1"/>
</dbReference>
<dbReference type="CDD" id="cd00118">
    <property type="entry name" value="LysM"/>
    <property type="match status" value="1"/>
</dbReference>
<evidence type="ECO:0000259" key="1">
    <source>
        <dbReference type="PROSITE" id="PS51782"/>
    </source>
</evidence>
<proteinExistence type="predicted"/>
<protein>
    <recommendedName>
        <fullName evidence="1">LysM domain-containing protein</fullName>
    </recommendedName>
</protein>
<organism evidence="2">
    <name type="scientific">marine metagenome</name>
    <dbReference type="NCBI Taxonomy" id="408172"/>
    <lineage>
        <taxon>unclassified sequences</taxon>
        <taxon>metagenomes</taxon>
        <taxon>ecological metagenomes</taxon>
    </lineage>
</organism>
<dbReference type="PROSITE" id="PS51782">
    <property type="entry name" value="LYSM"/>
    <property type="match status" value="1"/>
</dbReference>
<accession>A0A381SPL3</accession>
<dbReference type="Pfam" id="PF01476">
    <property type="entry name" value="LysM"/>
    <property type="match status" value="1"/>
</dbReference>
<dbReference type="AlphaFoldDB" id="A0A381SPL3"/>
<dbReference type="SUPFAM" id="SSF54106">
    <property type="entry name" value="LysM domain"/>
    <property type="match status" value="1"/>
</dbReference>
<evidence type="ECO:0000313" key="2">
    <source>
        <dbReference type="EMBL" id="SVA05261.1"/>
    </source>
</evidence>
<dbReference type="InterPro" id="IPR036779">
    <property type="entry name" value="LysM_dom_sf"/>
</dbReference>
<dbReference type="SMART" id="SM00257">
    <property type="entry name" value="LysM"/>
    <property type="match status" value="1"/>
</dbReference>
<dbReference type="EMBL" id="UINC01003318">
    <property type="protein sequence ID" value="SVA05261.1"/>
    <property type="molecule type" value="Genomic_DNA"/>
</dbReference>
<sequence length="179" mass="20324">MKAISIRTFLTFLLMPLFITEFSFANSRMEVFQGSLTYKPSNHIIHTVQKNESLWQIAKQCNADVKKLASINGLDNPDLIYPGKKLKVKCRKDGYIIASFLEKANQKPAMGTLPFNYTPKQIIAHVTLPNKEDVFAPENPSVSYEVKAAVLEPVRKTIKEPLVFKTFEKFVRWLSSSLG</sequence>
<dbReference type="PANTHER" id="PTHR33734:SF22">
    <property type="entry name" value="MEMBRANE-BOUND LYTIC MUREIN TRANSGLYCOSYLASE D"/>
    <property type="match status" value="1"/>
</dbReference>
<feature type="non-terminal residue" evidence="2">
    <location>
        <position position="179"/>
    </location>
</feature>
<dbReference type="GO" id="GO:0008932">
    <property type="term" value="F:lytic endotransglycosylase activity"/>
    <property type="evidence" value="ECO:0007669"/>
    <property type="project" value="TreeGrafter"/>
</dbReference>
<dbReference type="PANTHER" id="PTHR33734">
    <property type="entry name" value="LYSM DOMAIN-CONTAINING GPI-ANCHORED PROTEIN 2"/>
    <property type="match status" value="1"/>
</dbReference>
<feature type="domain" description="LysM" evidence="1">
    <location>
        <begin position="44"/>
        <end position="88"/>
    </location>
</feature>
<reference evidence="2" key="1">
    <citation type="submission" date="2018-05" db="EMBL/GenBank/DDBJ databases">
        <authorList>
            <person name="Lanie J.A."/>
            <person name="Ng W.-L."/>
            <person name="Kazmierczak K.M."/>
            <person name="Andrzejewski T.M."/>
            <person name="Davidsen T.M."/>
            <person name="Wayne K.J."/>
            <person name="Tettelin H."/>
            <person name="Glass J.I."/>
            <person name="Rusch D."/>
            <person name="Podicherti R."/>
            <person name="Tsui H.-C.T."/>
            <person name="Winkler M.E."/>
        </authorList>
    </citation>
    <scope>NUCLEOTIDE SEQUENCE</scope>
</reference>
<name>A0A381SPL3_9ZZZZ</name>
<gene>
    <name evidence="2" type="ORF">METZ01_LOCUS58115</name>
</gene>
<dbReference type="InterPro" id="IPR018392">
    <property type="entry name" value="LysM"/>
</dbReference>